<dbReference type="InterPro" id="IPR027417">
    <property type="entry name" value="P-loop_NTPase"/>
</dbReference>
<dbReference type="Gene3D" id="3.40.50.300">
    <property type="entry name" value="P-loop containing nucleotide triphosphate hydrolases"/>
    <property type="match status" value="1"/>
</dbReference>
<evidence type="ECO:0000313" key="7">
    <source>
        <dbReference type="Proteomes" id="UP000016927"/>
    </source>
</evidence>
<dbReference type="OrthoDB" id="61815at2759"/>
<dbReference type="EMBL" id="KB908967">
    <property type="protein sequence ID" value="EOB13779.1"/>
    <property type="molecule type" value="Genomic_DNA"/>
</dbReference>
<reference evidence="6 7" key="1">
    <citation type="journal article" date="2013" name="BMC Genomics">
        <title>Comparative genomics of parasitic silkworm microsporidia reveal an association between genome expansion and host adaptation.</title>
        <authorList>
            <person name="Pan G."/>
            <person name="Xu J."/>
            <person name="Li T."/>
            <person name="Xia Q."/>
            <person name="Liu S.L."/>
            <person name="Zhang G."/>
            <person name="Li S."/>
            <person name="Li C."/>
            <person name="Liu H."/>
            <person name="Yang L."/>
            <person name="Liu T."/>
            <person name="Zhang X."/>
            <person name="Wu Z."/>
            <person name="Fan W."/>
            <person name="Dang X."/>
            <person name="Xiang H."/>
            <person name="Tao M."/>
            <person name="Li Y."/>
            <person name="Hu J."/>
            <person name="Li Z."/>
            <person name="Lin L."/>
            <person name="Luo J."/>
            <person name="Geng L."/>
            <person name="Wang L."/>
            <person name="Long M."/>
            <person name="Wan Y."/>
            <person name="He N."/>
            <person name="Zhang Z."/>
            <person name="Lu C."/>
            <person name="Keeling P.J."/>
            <person name="Wang J."/>
            <person name="Xiang Z."/>
            <person name="Zhou Z."/>
        </authorList>
    </citation>
    <scope>NUCLEOTIDE SEQUENCE [LARGE SCALE GENOMIC DNA]</scope>
    <source>
        <strain evidence="7">CQ1 / CVCC 102059</strain>
    </source>
</reference>
<dbReference type="Pfam" id="PF01926">
    <property type="entry name" value="MMR_HSR1"/>
    <property type="match status" value="1"/>
</dbReference>
<keyword evidence="3" id="KW-0378">Hydrolase</keyword>
<dbReference type="PANTHER" id="PTHR45709:SF2">
    <property type="entry name" value="LARGE SUBUNIT GTPASE 1 HOMOLOG"/>
    <property type="match status" value="1"/>
</dbReference>
<dbReference type="InterPro" id="IPR043358">
    <property type="entry name" value="GNL1-like"/>
</dbReference>
<dbReference type="Proteomes" id="UP000016927">
    <property type="component" value="Unassembled WGS sequence"/>
</dbReference>
<dbReference type="GO" id="GO:0005525">
    <property type="term" value="F:GTP binding"/>
    <property type="evidence" value="ECO:0007669"/>
    <property type="project" value="UniProtKB-KW"/>
</dbReference>
<protein>
    <submittedName>
        <fullName evidence="6">Large subunit GTPase 1</fullName>
    </submittedName>
</protein>
<dbReference type="AlphaFoldDB" id="R0M6Z7"/>
<sequence length="364" mass="42601">MKQQFGKAILEKRFGDLKKNNKKIVKDSITEYSGADKLSEILTITDKKIYNSKELVEEVDSDKVLALEFINKLRMDLSIPPRVPHENLTKDQYKKIELIVFNEWKRINNSFIFERNLEIWRQFWLTCERSEVIVQIVDSRNPKFFLNKDISKMYPNKKHIILSNKSDLTTRRDNSLIHQIHYYSATNEKNILDFIFELDCGVIGFIGYPNVGKSSTVNVIVQDKRVRVSQTPGKTKHIQTIKLSNSKTLIDCPGLVFPKHSKTDLLLHGILNVDTILDLKTSLYEIIKFIGIYKLTKHYNLPLFENDNRFPLEINFINNMADYKQWSTTTCLKNIVKDLCAGSIQYEKIEEVLNIKNSYRWIDQ</sequence>
<evidence type="ECO:0000313" key="6">
    <source>
        <dbReference type="EMBL" id="EOB13779.1"/>
    </source>
</evidence>
<dbReference type="InterPro" id="IPR006073">
    <property type="entry name" value="GTP-bd"/>
</dbReference>
<dbReference type="VEuPathDB" id="MicrosporidiaDB:NBO_59g0003"/>
<feature type="domain" description="G" evidence="5">
    <location>
        <begin position="203"/>
        <end position="262"/>
    </location>
</feature>
<dbReference type="STRING" id="578461.R0M6Z7"/>
<gene>
    <name evidence="6" type="primary">LSG1</name>
    <name evidence="6" type="ORF">NBO_59g0003</name>
</gene>
<organism evidence="6 7">
    <name type="scientific">Nosema bombycis (strain CQ1 / CVCC 102059)</name>
    <name type="common">Microsporidian parasite</name>
    <name type="synonym">Pebrine of silkworm</name>
    <dbReference type="NCBI Taxonomy" id="578461"/>
    <lineage>
        <taxon>Eukaryota</taxon>
        <taxon>Fungi</taxon>
        <taxon>Fungi incertae sedis</taxon>
        <taxon>Microsporidia</taxon>
        <taxon>Nosematidae</taxon>
        <taxon>Nosema</taxon>
    </lineage>
</organism>
<keyword evidence="2" id="KW-0547">Nucleotide-binding</keyword>
<keyword evidence="4" id="KW-0342">GTP-binding</keyword>
<dbReference type="GO" id="GO:0003924">
    <property type="term" value="F:GTPase activity"/>
    <property type="evidence" value="ECO:0007669"/>
    <property type="project" value="InterPro"/>
</dbReference>
<evidence type="ECO:0000256" key="2">
    <source>
        <dbReference type="ARBA" id="ARBA00022741"/>
    </source>
</evidence>
<dbReference type="OMA" id="HISAVNN"/>
<evidence type="ECO:0000256" key="4">
    <source>
        <dbReference type="ARBA" id="ARBA00023134"/>
    </source>
</evidence>
<keyword evidence="1" id="KW-0963">Cytoplasm</keyword>
<dbReference type="HOGENOM" id="CLU_047739_0_0_1"/>
<keyword evidence="7" id="KW-1185">Reference proteome</keyword>
<dbReference type="PANTHER" id="PTHR45709">
    <property type="entry name" value="LARGE SUBUNIT GTPASE 1 HOMOLOG-RELATED"/>
    <property type="match status" value="1"/>
</dbReference>
<accession>R0M6Z7</accession>
<evidence type="ECO:0000256" key="3">
    <source>
        <dbReference type="ARBA" id="ARBA00022801"/>
    </source>
</evidence>
<proteinExistence type="predicted"/>
<dbReference type="PRINTS" id="PR00326">
    <property type="entry name" value="GTP1OBG"/>
</dbReference>
<dbReference type="GO" id="GO:0005829">
    <property type="term" value="C:cytosol"/>
    <property type="evidence" value="ECO:0007669"/>
    <property type="project" value="TreeGrafter"/>
</dbReference>
<name>R0M6Z7_NOSB1</name>
<evidence type="ECO:0000256" key="1">
    <source>
        <dbReference type="ARBA" id="ARBA00022490"/>
    </source>
</evidence>
<dbReference type="SUPFAM" id="SSF52540">
    <property type="entry name" value="P-loop containing nucleoside triphosphate hydrolases"/>
    <property type="match status" value="1"/>
</dbReference>
<evidence type="ECO:0000259" key="5">
    <source>
        <dbReference type="Pfam" id="PF01926"/>
    </source>
</evidence>